<dbReference type="InterPro" id="IPR029062">
    <property type="entry name" value="Class_I_gatase-like"/>
</dbReference>
<dbReference type="GO" id="GO:0004565">
    <property type="term" value="F:beta-galactosidase activity"/>
    <property type="evidence" value="ECO:0007669"/>
    <property type="project" value="InterPro"/>
</dbReference>
<dbReference type="GO" id="GO:0005975">
    <property type="term" value="P:carbohydrate metabolic process"/>
    <property type="evidence" value="ECO:0007669"/>
    <property type="project" value="InterPro"/>
</dbReference>
<dbReference type="Gene3D" id="3.40.50.880">
    <property type="match status" value="1"/>
</dbReference>
<dbReference type="InterPro" id="IPR013738">
    <property type="entry name" value="Beta_galactosidase_Trimer"/>
</dbReference>
<reference evidence="2" key="1">
    <citation type="submission" date="2020-10" db="EMBL/GenBank/DDBJ databases">
        <authorList>
            <person name="Gilroy R."/>
        </authorList>
    </citation>
    <scope>NUCLEOTIDE SEQUENCE</scope>
    <source>
        <strain evidence="2">ChiSjej4B22-9803</strain>
    </source>
</reference>
<dbReference type="InterPro" id="IPR028212">
    <property type="entry name" value="GHL6"/>
</dbReference>
<gene>
    <name evidence="2" type="ORF">IAB04_01815</name>
</gene>
<dbReference type="AlphaFoldDB" id="A0A9D1S5V0"/>
<evidence type="ECO:0000313" key="2">
    <source>
        <dbReference type="EMBL" id="HIU48080.1"/>
    </source>
</evidence>
<dbReference type="SUPFAM" id="SSF52317">
    <property type="entry name" value="Class I glutamine amidotransferase-like"/>
    <property type="match status" value="1"/>
</dbReference>
<dbReference type="Gene3D" id="3.20.20.80">
    <property type="entry name" value="Glycosidases"/>
    <property type="match status" value="1"/>
</dbReference>
<name>A0A9D1S5V0_9FIRM</name>
<dbReference type="Pfam" id="PF08532">
    <property type="entry name" value="Glyco_hydro_42M"/>
    <property type="match status" value="1"/>
</dbReference>
<comment type="caution">
    <text evidence="2">The sequence shown here is derived from an EMBL/GenBank/DDBJ whole genome shotgun (WGS) entry which is preliminary data.</text>
</comment>
<organism evidence="2 3">
    <name type="scientific">Candidatus Avimonoglobus intestinipullorum</name>
    <dbReference type="NCBI Taxonomy" id="2840699"/>
    <lineage>
        <taxon>Bacteria</taxon>
        <taxon>Bacillati</taxon>
        <taxon>Bacillota</taxon>
        <taxon>Clostridia</taxon>
        <taxon>Eubacteriales</taxon>
        <taxon>Candidatus Avimonoglobus</taxon>
    </lineage>
</organism>
<evidence type="ECO:0000259" key="1">
    <source>
        <dbReference type="Pfam" id="PF08532"/>
    </source>
</evidence>
<dbReference type="SUPFAM" id="SSF51445">
    <property type="entry name" value="(Trans)glycosidases"/>
    <property type="match status" value="1"/>
</dbReference>
<dbReference type="InterPro" id="IPR017853">
    <property type="entry name" value="GH"/>
</dbReference>
<dbReference type="Proteomes" id="UP000824111">
    <property type="component" value="Unassembled WGS sequence"/>
</dbReference>
<feature type="domain" description="Beta-galactosidase trimerisation" evidence="1">
    <location>
        <begin position="376"/>
        <end position="427"/>
    </location>
</feature>
<accession>A0A9D1S5V0</accession>
<dbReference type="Pfam" id="PF14871">
    <property type="entry name" value="GHL6"/>
    <property type="match status" value="1"/>
</dbReference>
<dbReference type="EMBL" id="DVND01000043">
    <property type="protein sequence ID" value="HIU48080.1"/>
    <property type="molecule type" value="Genomic_DNA"/>
</dbReference>
<dbReference type="CDD" id="cd03143">
    <property type="entry name" value="A4_beta-galactosidase_middle_domain"/>
    <property type="match status" value="1"/>
</dbReference>
<protein>
    <submittedName>
        <fullName evidence="2">Beta-galactosidase trimerization domain-containing protein</fullName>
    </submittedName>
</protein>
<evidence type="ECO:0000313" key="3">
    <source>
        <dbReference type="Proteomes" id="UP000824111"/>
    </source>
</evidence>
<reference evidence="2" key="2">
    <citation type="journal article" date="2021" name="PeerJ">
        <title>Extensive microbial diversity within the chicken gut microbiome revealed by metagenomics and culture.</title>
        <authorList>
            <person name="Gilroy R."/>
            <person name="Ravi A."/>
            <person name="Getino M."/>
            <person name="Pursley I."/>
            <person name="Horton D.L."/>
            <person name="Alikhan N.F."/>
            <person name="Baker D."/>
            <person name="Gharbi K."/>
            <person name="Hall N."/>
            <person name="Watson M."/>
            <person name="Adriaenssens E.M."/>
            <person name="Foster-Nyarko E."/>
            <person name="Jarju S."/>
            <person name="Secka A."/>
            <person name="Antonio M."/>
            <person name="Oren A."/>
            <person name="Chaudhuri R.R."/>
            <person name="La Ragione R."/>
            <person name="Hildebrand F."/>
            <person name="Pallen M.J."/>
        </authorList>
    </citation>
    <scope>NUCLEOTIDE SEQUENCE</scope>
    <source>
        <strain evidence="2">ChiSjej4B22-9803</strain>
    </source>
</reference>
<proteinExistence type="predicted"/>
<sequence>MNARQVHLDFHTSEKIENIGKNFSKEQFQAALKAGHVNSITVFSKCHHGWAYHPSKANETHPHLGFDLLGAQIEAAHEIGVKTPVYLSAGLDEKMARRHPEWLLRNKDETNTWTSDFSKPGYHLMCMNSPYLDYFLEQLREVVQNYDADGIFLDIVGVHPCYCQHCIKSLLEEGKDPYDEKNIADLAERVYAHYAKRVREVIDSVKPGLPVFHNAGHITRGRRDFAQFNTHLELESLPTGGWGYDHFPLSAAYVRTLGMEFLGMTGKFHMSWGEFGGFKHPNALRYEVALSAANGAKCSIGDQMHPSGEMDMATYKLIGSAYKELEALEEWVYPAKHVADIGVVSVQAACADEGMDRTGVQDTGAVRMLLEGNYLFNVIDLEEDFENYKVLILPDCITIDAPLGQKLRAFIENGGKVLATGRSGLKQDLSGFALDFGVAYKGPSPYKPEYFRPGFELAEWDNTAFVMYEQGQTFEVTTGDVLGVREYPYFNRSTFSFCSHRQTPSAGKGSGPAMVRGKDGIYIAWELFSDYAQKGSLIDKRMVQYALDALLEGQKTVQTTLPAQGVLTLTEQENRNVLHLLYASPVKRGEVEVIEDIVPLYGVEAAVRVNRAAKRVYIAPDRAELPFDQENGVVRFEVPVVRGHQAVVIEY</sequence>